<feature type="transmembrane region" description="Helical" evidence="1">
    <location>
        <begin position="303"/>
        <end position="324"/>
    </location>
</feature>
<organism evidence="3 4">
    <name type="scientific">Flavobacterium lacus</name>
    <dbReference type="NCBI Taxonomy" id="1353778"/>
    <lineage>
        <taxon>Bacteria</taxon>
        <taxon>Pseudomonadati</taxon>
        <taxon>Bacteroidota</taxon>
        <taxon>Flavobacteriia</taxon>
        <taxon>Flavobacteriales</taxon>
        <taxon>Flavobacteriaceae</taxon>
        <taxon>Flavobacterium</taxon>
    </lineage>
</organism>
<comment type="caution">
    <text evidence="3">The sequence shown here is derived from an EMBL/GenBank/DDBJ whole genome shotgun (WGS) entry which is preliminary data.</text>
</comment>
<feature type="transmembrane region" description="Helical" evidence="1">
    <location>
        <begin position="264"/>
        <end position="283"/>
    </location>
</feature>
<keyword evidence="1" id="KW-1133">Transmembrane helix</keyword>
<evidence type="ECO:0000313" key="3">
    <source>
        <dbReference type="EMBL" id="RAR49108.1"/>
    </source>
</evidence>
<feature type="domain" description="Acyltransferase 3" evidence="2">
    <location>
        <begin position="5"/>
        <end position="320"/>
    </location>
</feature>
<dbReference type="Proteomes" id="UP000249518">
    <property type="component" value="Unassembled WGS sequence"/>
</dbReference>
<proteinExistence type="predicted"/>
<feature type="transmembrane region" description="Helical" evidence="1">
    <location>
        <begin position="174"/>
        <end position="194"/>
    </location>
</feature>
<dbReference type="InterPro" id="IPR050879">
    <property type="entry name" value="Acyltransferase_3"/>
</dbReference>
<name>A0A328X114_9FLAO</name>
<keyword evidence="4" id="KW-1185">Reference proteome</keyword>
<gene>
    <name evidence="3" type="ORF">B0I10_104253</name>
</gene>
<keyword evidence="1" id="KW-0812">Transmembrane</keyword>
<dbReference type="EMBL" id="QLSV01000004">
    <property type="protein sequence ID" value="RAR49108.1"/>
    <property type="molecule type" value="Genomic_DNA"/>
</dbReference>
<dbReference type="AlphaFoldDB" id="A0A328X114"/>
<dbReference type="PANTHER" id="PTHR23028:SF53">
    <property type="entry name" value="ACYL_TRANSF_3 DOMAIN-CONTAINING PROTEIN"/>
    <property type="match status" value="1"/>
</dbReference>
<dbReference type="PANTHER" id="PTHR23028">
    <property type="entry name" value="ACETYLTRANSFERASE"/>
    <property type="match status" value="1"/>
</dbReference>
<dbReference type="OrthoDB" id="9796461at2"/>
<protein>
    <submittedName>
        <fullName evidence="3">Peptidoglycan/LPS O-acetylase OafA/YrhL</fullName>
    </submittedName>
</protein>
<keyword evidence="1" id="KW-0472">Membrane</keyword>
<feature type="transmembrane region" description="Helical" evidence="1">
    <location>
        <begin position="65"/>
        <end position="83"/>
    </location>
</feature>
<dbReference type="InterPro" id="IPR002656">
    <property type="entry name" value="Acyl_transf_3_dom"/>
</dbReference>
<accession>A0A328X114</accession>
<dbReference type="GO" id="GO:0016020">
    <property type="term" value="C:membrane"/>
    <property type="evidence" value="ECO:0007669"/>
    <property type="project" value="TreeGrafter"/>
</dbReference>
<evidence type="ECO:0000259" key="2">
    <source>
        <dbReference type="Pfam" id="PF01757"/>
    </source>
</evidence>
<dbReference type="RefSeq" id="WP_112085555.1">
    <property type="nucleotide sequence ID" value="NZ_QLSV01000004.1"/>
</dbReference>
<feature type="transmembrane region" description="Helical" evidence="1">
    <location>
        <begin position="90"/>
        <end position="108"/>
    </location>
</feature>
<dbReference type="Pfam" id="PF01757">
    <property type="entry name" value="Acyl_transf_3"/>
    <property type="match status" value="1"/>
</dbReference>
<evidence type="ECO:0000256" key="1">
    <source>
        <dbReference type="SAM" id="Phobius"/>
    </source>
</evidence>
<feature type="transmembrane region" description="Helical" evidence="1">
    <location>
        <begin position="234"/>
        <end position="252"/>
    </location>
</feature>
<evidence type="ECO:0000313" key="4">
    <source>
        <dbReference type="Proteomes" id="UP000249518"/>
    </source>
</evidence>
<dbReference type="GO" id="GO:0016747">
    <property type="term" value="F:acyltransferase activity, transferring groups other than amino-acyl groups"/>
    <property type="evidence" value="ECO:0007669"/>
    <property type="project" value="InterPro"/>
</dbReference>
<feature type="transmembrane region" description="Helical" evidence="1">
    <location>
        <begin position="206"/>
        <end position="228"/>
    </location>
</feature>
<sequence length="340" mass="40775">MKNSLSSLRFFFSFFVFIGHLGLTKVSVGHAFFIILSGFILTYVYENRLLSNTISEKEFFLKRLIRIYPLHLITLFVSFFFVISEIHDKFWFFISKLFFNVFLLQAFIPIKEVYFSFNGVSWNVSVLLFCYLLFPFFIPFFSKISLKKFTFLIISALILIFLIMLFVPEKWHHAVFYISPIFRIVDFIFGIFLFKLSQAIRSREYNYNLFEIASLLLFFTFFVTANLFSESLLPFAYSIYFWIPLGVLILIFNDEKGIISNKMFKRPLFIFLGTLSYPFYMWHQLFIRFFERFDFGLSNVGRLIFLFTICMVLTITTSYLYNLFEKKYLDKFLKKVLLNR</sequence>
<dbReference type="GO" id="GO:0009103">
    <property type="term" value="P:lipopolysaccharide biosynthetic process"/>
    <property type="evidence" value="ECO:0007669"/>
    <property type="project" value="TreeGrafter"/>
</dbReference>
<feature type="transmembrane region" description="Helical" evidence="1">
    <location>
        <begin position="149"/>
        <end position="168"/>
    </location>
</feature>
<feature type="transmembrane region" description="Helical" evidence="1">
    <location>
        <begin position="120"/>
        <end position="142"/>
    </location>
</feature>
<reference evidence="3 4" key="1">
    <citation type="submission" date="2018-06" db="EMBL/GenBank/DDBJ databases">
        <title>Genomic Encyclopedia of Type Strains, Phase III (KMG-III): the genomes of soil and plant-associated and newly described type strains.</title>
        <authorList>
            <person name="Whitman W."/>
        </authorList>
    </citation>
    <scope>NUCLEOTIDE SEQUENCE [LARGE SCALE GENOMIC DNA]</scope>
    <source>
        <strain evidence="3 4">CGMCC 1.12504</strain>
    </source>
</reference>
<feature type="transmembrane region" description="Helical" evidence="1">
    <location>
        <begin position="12"/>
        <end position="45"/>
    </location>
</feature>